<feature type="repeat" description="ANK" evidence="3">
    <location>
        <begin position="5"/>
        <end position="39"/>
    </location>
</feature>
<dbReference type="InterPro" id="IPR050745">
    <property type="entry name" value="Multifunctional_regulatory"/>
</dbReference>
<dbReference type="PANTHER" id="PTHR24189">
    <property type="entry name" value="MYOTROPHIN"/>
    <property type="match status" value="1"/>
</dbReference>
<evidence type="ECO:0000256" key="1">
    <source>
        <dbReference type="ARBA" id="ARBA00022737"/>
    </source>
</evidence>
<dbReference type="SMART" id="SM00248">
    <property type="entry name" value="ANK"/>
    <property type="match status" value="3"/>
</dbReference>
<feature type="repeat" description="ANK" evidence="3">
    <location>
        <begin position="40"/>
        <end position="72"/>
    </location>
</feature>
<evidence type="ECO:0000256" key="3">
    <source>
        <dbReference type="PROSITE-ProRule" id="PRU00023"/>
    </source>
</evidence>
<dbReference type="Pfam" id="PF12796">
    <property type="entry name" value="Ank_2"/>
    <property type="match status" value="1"/>
</dbReference>
<dbReference type="PROSITE" id="PS50088">
    <property type="entry name" value="ANK_REPEAT"/>
    <property type="match status" value="2"/>
</dbReference>
<keyword evidence="1" id="KW-0677">Repeat</keyword>
<organism evidence="4 5">
    <name type="scientific">Aspergillus pseudoustus</name>
    <dbReference type="NCBI Taxonomy" id="1810923"/>
    <lineage>
        <taxon>Eukaryota</taxon>
        <taxon>Fungi</taxon>
        <taxon>Dikarya</taxon>
        <taxon>Ascomycota</taxon>
        <taxon>Pezizomycotina</taxon>
        <taxon>Eurotiomycetes</taxon>
        <taxon>Eurotiomycetidae</taxon>
        <taxon>Eurotiales</taxon>
        <taxon>Aspergillaceae</taxon>
        <taxon>Aspergillus</taxon>
        <taxon>Aspergillus subgen. Nidulantes</taxon>
    </lineage>
</organism>
<keyword evidence="5" id="KW-1185">Reference proteome</keyword>
<dbReference type="Proteomes" id="UP001610446">
    <property type="component" value="Unassembled WGS sequence"/>
</dbReference>
<comment type="caution">
    <text evidence="4">The sequence shown here is derived from an EMBL/GenBank/DDBJ whole genome shotgun (WGS) entry which is preliminary data.</text>
</comment>
<dbReference type="Gene3D" id="1.25.40.20">
    <property type="entry name" value="Ankyrin repeat-containing domain"/>
    <property type="match status" value="1"/>
</dbReference>
<accession>A0ABR4JVR3</accession>
<dbReference type="PROSITE" id="PS50297">
    <property type="entry name" value="ANK_REP_REGION"/>
    <property type="match status" value="2"/>
</dbReference>
<evidence type="ECO:0000313" key="4">
    <source>
        <dbReference type="EMBL" id="KAL2844148.1"/>
    </source>
</evidence>
<evidence type="ECO:0000313" key="5">
    <source>
        <dbReference type="Proteomes" id="UP001610446"/>
    </source>
</evidence>
<proteinExistence type="predicted"/>
<dbReference type="PANTHER" id="PTHR24189:SF50">
    <property type="entry name" value="ANKYRIN REPEAT AND SOCS BOX PROTEIN 2"/>
    <property type="match status" value="1"/>
</dbReference>
<dbReference type="InterPro" id="IPR002110">
    <property type="entry name" value="Ankyrin_rpt"/>
</dbReference>
<dbReference type="SUPFAM" id="SSF48403">
    <property type="entry name" value="Ankyrin repeat"/>
    <property type="match status" value="1"/>
</dbReference>
<dbReference type="InterPro" id="IPR036770">
    <property type="entry name" value="Ankyrin_rpt-contain_sf"/>
</dbReference>
<protein>
    <submittedName>
        <fullName evidence="4">Ankyrin repeat-containing domain protein</fullName>
    </submittedName>
</protein>
<reference evidence="4 5" key="1">
    <citation type="submission" date="2024-07" db="EMBL/GenBank/DDBJ databases">
        <title>Section-level genome sequencing and comparative genomics of Aspergillus sections Usti and Cavernicolus.</title>
        <authorList>
            <consortium name="Lawrence Berkeley National Laboratory"/>
            <person name="Nybo J.L."/>
            <person name="Vesth T.C."/>
            <person name="Theobald S."/>
            <person name="Frisvad J.C."/>
            <person name="Larsen T.O."/>
            <person name="Kjaerboelling I."/>
            <person name="Rothschild-Mancinelli K."/>
            <person name="Lyhne E.K."/>
            <person name="Kogle M.E."/>
            <person name="Barry K."/>
            <person name="Clum A."/>
            <person name="Na H."/>
            <person name="Ledsgaard L."/>
            <person name="Lin J."/>
            <person name="Lipzen A."/>
            <person name="Kuo A."/>
            <person name="Riley R."/>
            <person name="Mondo S."/>
            <person name="Labutti K."/>
            <person name="Haridas S."/>
            <person name="Pangalinan J."/>
            <person name="Salamov A.A."/>
            <person name="Simmons B.A."/>
            <person name="Magnuson J.K."/>
            <person name="Chen J."/>
            <person name="Drula E."/>
            <person name="Henrissat B."/>
            <person name="Wiebenga A."/>
            <person name="Lubbers R.J."/>
            <person name="Gomes A.C."/>
            <person name="Makela M.R."/>
            <person name="Stajich J."/>
            <person name="Grigoriev I.V."/>
            <person name="Mortensen U.H."/>
            <person name="De Vries R.P."/>
            <person name="Baker S.E."/>
            <person name="Andersen M.R."/>
        </authorList>
    </citation>
    <scope>NUCLEOTIDE SEQUENCE [LARGE SCALE GENOMIC DNA]</scope>
    <source>
        <strain evidence="4 5">CBS 123904</strain>
    </source>
</reference>
<name>A0ABR4JVR3_9EURO</name>
<keyword evidence="2 3" id="KW-0040">ANK repeat</keyword>
<gene>
    <name evidence="4" type="ORF">BJY01DRAFT_248271</name>
</gene>
<evidence type="ECO:0000256" key="2">
    <source>
        <dbReference type="ARBA" id="ARBA00023043"/>
    </source>
</evidence>
<dbReference type="EMBL" id="JBFXLU010000083">
    <property type="protein sequence ID" value="KAL2844148.1"/>
    <property type="molecule type" value="Genomic_DNA"/>
</dbReference>
<sequence length="189" mass="20623">MRDRSGRTPLILATECKTENLEVIRLLIPHAANIEVIDSSGASPLHNAARHGHAETTQLFLDTLRNVPRRNNAPATILKPSASLATIWGRNDRIPEDDELLAIHHNPPQIRSRNPFNFGALISVHVVTRQGSLINLVDDNGFTALERAGGHEEGAELLIEHGAVSLDEARKLEQNSWFTGLKKAAGSGC</sequence>